<dbReference type="PANTHER" id="PTHR34070">
    <property type="entry name" value="ARMADILLO-TYPE FOLD"/>
    <property type="match status" value="1"/>
</dbReference>
<keyword evidence="4" id="KW-1185">Reference proteome</keyword>
<dbReference type="RefSeq" id="WP_109648762.1">
    <property type="nucleotide sequence ID" value="NZ_JACWLN010000002.1"/>
</dbReference>
<reference evidence="2 3" key="1">
    <citation type="submission" date="2018-05" db="EMBL/GenBank/DDBJ databases">
        <title>Genomic Encyclopedia of Archaeal and Bacterial Type Strains, Phase II (KMG-II): from individual species to whole genera.</title>
        <authorList>
            <person name="Goeker M."/>
        </authorList>
    </citation>
    <scope>NUCLEOTIDE SEQUENCE [LARGE SCALE GENOMIC DNA]</scope>
    <source>
        <strain evidence="2 3">DSM 23514</strain>
    </source>
</reference>
<reference evidence="1 4" key="2">
    <citation type="submission" date="2020-07" db="EMBL/GenBank/DDBJ databases">
        <title>The draft genome sequence of Maribacter polysiphoniae KCTC 22021.</title>
        <authorList>
            <person name="Mu L."/>
        </authorList>
    </citation>
    <scope>NUCLEOTIDE SEQUENCE [LARGE SCALE GENOMIC DNA]</scope>
    <source>
        <strain evidence="1 4">KCTC 22021</strain>
    </source>
</reference>
<dbReference type="Proteomes" id="UP000651837">
    <property type="component" value="Unassembled WGS sequence"/>
</dbReference>
<protein>
    <submittedName>
        <fullName evidence="1">DNA alkylation repair protein</fullName>
    </submittedName>
    <submittedName>
        <fullName evidence="2">DNA-7-methylguanine glycosylase</fullName>
    </submittedName>
</protein>
<gene>
    <name evidence="1" type="ORF">HZY62_07280</name>
    <name evidence="2" type="ORF">LX92_00592</name>
</gene>
<evidence type="ECO:0000313" key="1">
    <source>
        <dbReference type="EMBL" id="MBD1260384.1"/>
    </source>
</evidence>
<dbReference type="Pfam" id="PF08713">
    <property type="entry name" value="DNA_alkylation"/>
    <property type="match status" value="1"/>
</dbReference>
<dbReference type="InterPro" id="IPR014825">
    <property type="entry name" value="DNA_alkylation"/>
</dbReference>
<dbReference type="OrthoDB" id="9775346at2"/>
<comment type="caution">
    <text evidence="2">The sequence shown here is derived from an EMBL/GenBank/DDBJ whole genome shotgun (WGS) entry which is preliminary data.</text>
</comment>
<dbReference type="Gene3D" id="1.25.40.290">
    <property type="entry name" value="ARM repeat domains"/>
    <property type="match status" value="1"/>
</dbReference>
<name>A0A316E872_9FLAO</name>
<evidence type="ECO:0000313" key="2">
    <source>
        <dbReference type="EMBL" id="PWK25848.1"/>
    </source>
</evidence>
<dbReference type="AlphaFoldDB" id="A0A316E872"/>
<evidence type="ECO:0000313" key="4">
    <source>
        <dbReference type="Proteomes" id="UP000651837"/>
    </source>
</evidence>
<dbReference type="EMBL" id="JACWLN010000002">
    <property type="protein sequence ID" value="MBD1260384.1"/>
    <property type="molecule type" value="Genomic_DNA"/>
</dbReference>
<evidence type="ECO:0000313" key="3">
    <source>
        <dbReference type="Proteomes" id="UP000245667"/>
    </source>
</evidence>
<dbReference type="CDD" id="cd07064">
    <property type="entry name" value="AlkD_like_1"/>
    <property type="match status" value="1"/>
</dbReference>
<dbReference type="SUPFAM" id="SSF48371">
    <property type="entry name" value="ARM repeat"/>
    <property type="match status" value="1"/>
</dbReference>
<dbReference type="Gene3D" id="1.20.1660.10">
    <property type="entry name" value="Hypothetical protein (EF3068)"/>
    <property type="match status" value="1"/>
</dbReference>
<dbReference type="PANTHER" id="PTHR34070:SF1">
    <property type="entry name" value="DNA ALKYLATION REPAIR PROTEIN"/>
    <property type="match status" value="1"/>
</dbReference>
<dbReference type="InterPro" id="IPR016024">
    <property type="entry name" value="ARM-type_fold"/>
</dbReference>
<proteinExistence type="predicted"/>
<sequence length="223" mass="26860">MTDFLQTLEKEFEANSNAQIAEGQKAYMRHQFEFYGLTSPKRREIQRPFLAQSYLPPKEKLHAMVKTLWQKPQREYQFFAQELVFKYIKQFSISDISILEYMVTHKSWWDTVDYIAVKLIGPYFVLYPEQLDTYLEKWLASGNIWLQRCCLLYQLKRKDDIDTFRLSLIIQRLLGSKEFFINKAIGWILREYSRTNPEWVKDFVANNELANLSRREALRLMDR</sequence>
<accession>A0A316E872</accession>
<dbReference type="Proteomes" id="UP000245667">
    <property type="component" value="Unassembled WGS sequence"/>
</dbReference>
<organism evidence="2 3">
    <name type="scientific">Maribacter polysiphoniae</name>
    <dbReference type="NCBI Taxonomy" id="429344"/>
    <lineage>
        <taxon>Bacteria</taxon>
        <taxon>Pseudomonadati</taxon>
        <taxon>Bacteroidota</taxon>
        <taxon>Flavobacteriia</taxon>
        <taxon>Flavobacteriales</taxon>
        <taxon>Flavobacteriaceae</taxon>
        <taxon>Maribacter</taxon>
    </lineage>
</organism>
<dbReference type="EMBL" id="QGGQ01000001">
    <property type="protein sequence ID" value="PWK25848.1"/>
    <property type="molecule type" value="Genomic_DNA"/>
</dbReference>